<evidence type="ECO:0000256" key="3">
    <source>
        <dbReference type="ARBA" id="ARBA00022553"/>
    </source>
</evidence>
<dbReference type="Gene3D" id="1.10.287.130">
    <property type="match status" value="1"/>
</dbReference>
<evidence type="ECO:0000256" key="5">
    <source>
        <dbReference type="ARBA" id="ARBA00022777"/>
    </source>
</evidence>
<keyword evidence="8" id="KW-1133">Transmembrane helix</keyword>
<feature type="region of interest" description="Disordered" evidence="7">
    <location>
        <begin position="661"/>
        <end position="733"/>
    </location>
</feature>
<feature type="transmembrane region" description="Helical" evidence="8">
    <location>
        <begin position="202"/>
        <end position="221"/>
    </location>
</feature>
<feature type="region of interest" description="Disordered" evidence="7">
    <location>
        <begin position="750"/>
        <end position="770"/>
    </location>
</feature>
<comment type="caution">
    <text evidence="11">The sequence shown here is derived from an EMBL/GenBank/DDBJ whole genome shotgun (WGS) entry which is preliminary data.</text>
</comment>
<dbReference type="CDD" id="cd17546">
    <property type="entry name" value="REC_hyHK_CKI1_RcsC-like"/>
    <property type="match status" value="1"/>
</dbReference>
<evidence type="ECO:0000256" key="4">
    <source>
        <dbReference type="ARBA" id="ARBA00022679"/>
    </source>
</evidence>
<keyword evidence="12" id="KW-1185">Reference proteome</keyword>
<dbReference type="InterPro" id="IPR001789">
    <property type="entry name" value="Sig_transdc_resp-reg_receiver"/>
</dbReference>
<dbReference type="PROSITE" id="PS50110">
    <property type="entry name" value="RESPONSE_REGULATORY"/>
    <property type="match status" value="1"/>
</dbReference>
<dbReference type="Pfam" id="PF00512">
    <property type="entry name" value="HisKA"/>
    <property type="match status" value="1"/>
</dbReference>
<dbReference type="InterPro" id="IPR036890">
    <property type="entry name" value="HATPase_C_sf"/>
</dbReference>
<dbReference type="InterPro" id="IPR011006">
    <property type="entry name" value="CheY-like_superfamily"/>
</dbReference>
<dbReference type="GO" id="GO:0009927">
    <property type="term" value="F:histidine phosphotransfer kinase activity"/>
    <property type="evidence" value="ECO:0007669"/>
    <property type="project" value="TreeGrafter"/>
</dbReference>
<dbReference type="Gene3D" id="3.40.50.2300">
    <property type="match status" value="1"/>
</dbReference>
<feature type="modified residue" description="4-aspartylphosphate" evidence="6">
    <location>
        <position position="881"/>
    </location>
</feature>
<dbReference type="InterPro" id="IPR005467">
    <property type="entry name" value="His_kinase_dom"/>
</dbReference>
<feature type="transmembrane region" description="Helical" evidence="8">
    <location>
        <begin position="233"/>
        <end position="257"/>
    </location>
</feature>
<keyword evidence="4" id="KW-0808">Transferase</keyword>
<evidence type="ECO:0000256" key="8">
    <source>
        <dbReference type="SAM" id="Phobius"/>
    </source>
</evidence>
<comment type="catalytic activity">
    <reaction evidence="1">
        <text>ATP + protein L-histidine = ADP + protein N-phospho-L-histidine.</text>
        <dbReference type="EC" id="2.7.13.3"/>
    </reaction>
</comment>
<accession>A0A9P6DSZ5</accession>
<dbReference type="Gene3D" id="3.30.565.10">
    <property type="entry name" value="Histidine kinase-like ATPase, C-terminal domain"/>
    <property type="match status" value="1"/>
</dbReference>
<feature type="domain" description="Histidine kinase" evidence="9">
    <location>
        <begin position="380"/>
        <end position="645"/>
    </location>
</feature>
<dbReference type="PROSITE" id="PS50109">
    <property type="entry name" value="HIS_KIN"/>
    <property type="match status" value="1"/>
</dbReference>
<dbReference type="CDD" id="cd00082">
    <property type="entry name" value="HisKA"/>
    <property type="match status" value="1"/>
</dbReference>
<evidence type="ECO:0000259" key="9">
    <source>
        <dbReference type="PROSITE" id="PS50109"/>
    </source>
</evidence>
<proteinExistence type="predicted"/>
<dbReference type="InterPro" id="IPR036097">
    <property type="entry name" value="HisK_dim/P_sf"/>
</dbReference>
<feature type="domain" description="Response regulatory" evidence="10">
    <location>
        <begin position="798"/>
        <end position="946"/>
    </location>
</feature>
<dbReference type="Pfam" id="PF02518">
    <property type="entry name" value="HATPase_c"/>
    <property type="match status" value="1"/>
</dbReference>
<keyword evidence="3 6" id="KW-0597">Phosphoprotein</keyword>
<feature type="transmembrane region" description="Helical" evidence="8">
    <location>
        <begin position="294"/>
        <end position="312"/>
    </location>
</feature>
<feature type="compositionally biased region" description="Polar residues" evidence="7">
    <location>
        <begin position="563"/>
        <end position="578"/>
    </location>
</feature>
<feature type="transmembrane region" description="Helical" evidence="8">
    <location>
        <begin position="172"/>
        <end position="190"/>
    </location>
</feature>
<evidence type="ECO:0000313" key="12">
    <source>
        <dbReference type="Proteomes" id="UP000886523"/>
    </source>
</evidence>
<dbReference type="PANTHER" id="PTHR43047:SF66">
    <property type="entry name" value="HISKA"/>
    <property type="match status" value="1"/>
</dbReference>
<dbReference type="SMART" id="SM00448">
    <property type="entry name" value="REC"/>
    <property type="match status" value="1"/>
</dbReference>
<dbReference type="SMART" id="SM00387">
    <property type="entry name" value="HATPase_c"/>
    <property type="match status" value="1"/>
</dbReference>
<feature type="compositionally biased region" description="Pro residues" evidence="7">
    <location>
        <begin position="750"/>
        <end position="759"/>
    </location>
</feature>
<protein>
    <recommendedName>
        <fullName evidence="2">histidine kinase</fullName>
        <ecNumber evidence="2">2.7.13.3</ecNumber>
    </recommendedName>
</protein>
<dbReference type="InterPro" id="IPR003594">
    <property type="entry name" value="HATPase_dom"/>
</dbReference>
<dbReference type="PRINTS" id="PR00344">
    <property type="entry name" value="BCTRLSENSOR"/>
</dbReference>
<dbReference type="SMART" id="SM00388">
    <property type="entry name" value="HisKA"/>
    <property type="match status" value="1"/>
</dbReference>
<dbReference type="EMBL" id="MU129024">
    <property type="protein sequence ID" value="KAF9510024.1"/>
    <property type="molecule type" value="Genomic_DNA"/>
</dbReference>
<reference evidence="11" key="1">
    <citation type="journal article" date="2020" name="Nat. Commun.">
        <title>Large-scale genome sequencing of mycorrhizal fungi provides insights into the early evolution of symbiotic traits.</title>
        <authorList>
            <person name="Miyauchi S."/>
            <person name="Kiss E."/>
            <person name="Kuo A."/>
            <person name="Drula E."/>
            <person name="Kohler A."/>
            <person name="Sanchez-Garcia M."/>
            <person name="Morin E."/>
            <person name="Andreopoulos B."/>
            <person name="Barry K.W."/>
            <person name="Bonito G."/>
            <person name="Buee M."/>
            <person name="Carver A."/>
            <person name="Chen C."/>
            <person name="Cichocki N."/>
            <person name="Clum A."/>
            <person name="Culley D."/>
            <person name="Crous P.W."/>
            <person name="Fauchery L."/>
            <person name="Girlanda M."/>
            <person name="Hayes R.D."/>
            <person name="Keri Z."/>
            <person name="LaButti K."/>
            <person name="Lipzen A."/>
            <person name="Lombard V."/>
            <person name="Magnuson J."/>
            <person name="Maillard F."/>
            <person name="Murat C."/>
            <person name="Nolan M."/>
            <person name="Ohm R.A."/>
            <person name="Pangilinan J."/>
            <person name="Pereira M.F."/>
            <person name="Perotto S."/>
            <person name="Peter M."/>
            <person name="Pfister S."/>
            <person name="Riley R."/>
            <person name="Sitrit Y."/>
            <person name="Stielow J.B."/>
            <person name="Szollosi G."/>
            <person name="Zifcakova L."/>
            <person name="Stursova M."/>
            <person name="Spatafora J.W."/>
            <person name="Tedersoo L."/>
            <person name="Vaario L.M."/>
            <person name="Yamada A."/>
            <person name="Yan M."/>
            <person name="Wang P."/>
            <person name="Xu J."/>
            <person name="Bruns T."/>
            <person name="Baldrian P."/>
            <person name="Vilgalys R."/>
            <person name="Dunand C."/>
            <person name="Henrissat B."/>
            <person name="Grigoriev I.V."/>
            <person name="Hibbett D."/>
            <person name="Nagy L.G."/>
            <person name="Martin F.M."/>
        </authorList>
    </citation>
    <scope>NUCLEOTIDE SEQUENCE</scope>
    <source>
        <strain evidence="11">UP504</strain>
    </source>
</reference>
<feature type="compositionally biased region" description="Low complexity" evidence="7">
    <location>
        <begin position="676"/>
        <end position="689"/>
    </location>
</feature>
<keyword evidence="8" id="KW-0472">Membrane</keyword>
<evidence type="ECO:0000256" key="7">
    <source>
        <dbReference type="SAM" id="MobiDB-lite"/>
    </source>
</evidence>
<dbReference type="SUPFAM" id="SSF52172">
    <property type="entry name" value="CheY-like"/>
    <property type="match status" value="1"/>
</dbReference>
<dbReference type="InterPro" id="IPR003661">
    <property type="entry name" value="HisK_dim/P_dom"/>
</dbReference>
<dbReference type="SUPFAM" id="SSF47384">
    <property type="entry name" value="Homodimeric domain of signal transducing histidine kinase"/>
    <property type="match status" value="1"/>
</dbReference>
<dbReference type="GO" id="GO:0000155">
    <property type="term" value="F:phosphorelay sensor kinase activity"/>
    <property type="evidence" value="ECO:0007669"/>
    <property type="project" value="InterPro"/>
</dbReference>
<gene>
    <name evidence="11" type="ORF">BS47DRAFT_1364825</name>
</gene>
<evidence type="ECO:0000256" key="6">
    <source>
        <dbReference type="PROSITE-ProRule" id="PRU00169"/>
    </source>
</evidence>
<evidence type="ECO:0000256" key="2">
    <source>
        <dbReference type="ARBA" id="ARBA00012438"/>
    </source>
</evidence>
<feature type="compositionally biased region" description="Low complexity" evidence="7">
    <location>
        <begin position="708"/>
        <end position="725"/>
    </location>
</feature>
<dbReference type="GO" id="GO:0005886">
    <property type="term" value="C:plasma membrane"/>
    <property type="evidence" value="ECO:0007669"/>
    <property type="project" value="TreeGrafter"/>
</dbReference>
<dbReference type="PANTHER" id="PTHR43047">
    <property type="entry name" value="TWO-COMPONENT HISTIDINE PROTEIN KINASE"/>
    <property type="match status" value="1"/>
</dbReference>
<dbReference type="OrthoDB" id="60033at2759"/>
<name>A0A9P6DSZ5_9AGAM</name>
<dbReference type="AlphaFoldDB" id="A0A9P6DSZ5"/>
<evidence type="ECO:0000256" key="1">
    <source>
        <dbReference type="ARBA" id="ARBA00000085"/>
    </source>
</evidence>
<evidence type="ECO:0000259" key="10">
    <source>
        <dbReference type="PROSITE" id="PS50110"/>
    </source>
</evidence>
<keyword evidence="5" id="KW-0418">Kinase</keyword>
<keyword evidence="8" id="KW-0812">Transmembrane</keyword>
<evidence type="ECO:0000313" key="11">
    <source>
        <dbReference type="EMBL" id="KAF9510024.1"/>
    </source>
</evidence>
<feature type="transmembrane region" description="Helical" evidence="8">
    <location>
        <begin position="269"/>
        <end position="287"/>
    </location>
</feature>
<sequence length="967" mass="106206">MSSILPPPVSAQAKSKSSPVFDHVRQAWAYFCTRLSAAPPSEGFDTAPEDSPESLTAQKFDYSDDSTDDDDGIVDAVVVDTQGFNIYNIPAQSAESVHSNHDGPYKSPAGSIADLEHASSAVRSRAVVPVRAAWRVILSCWPACSKFASLSECQDRLEQQFWHEKWFASKRLSLVGGVWVVINWVLAMAFSRRPFNLFDELYFYLVSPLLVIPLPFMVMADMPKGGKSLFYQVWLALAVWNFALFTILDIYLCGFFSGDVSMTCSDWDFFNVLYYSCALPAIALFALHQNRIPAIISVTIVLGLQLGMIVQSAASSRFFRHILEVAAFHAFILYLHYKLEETNRRIFSLKEQIKLQYRETQKAQFAERTISDSKRRLTNYIFHEVRVPLNTATLALQNLEASGMVDNENRFEFTALGGSLRMMGKVLSDILDFNRMDAGRLTCVDNPYNLHKAIRGTLPGAYIAAESRGIQISVDFDDRVDLVARRAMYLEQGMSDEEIHKRLGEKHDDAVMVGDEMRLRQVLTNLMSNALKFSVPGPKSKIILRTRLILPLNDDADPKASRGDTSGIDQDESTGSRTVNEKSFKKLEALVPYVQTEIGRTQGGKGTGLGLALVRHIVALSGGRLGVISKRGVGSTFWVELPLGIGARALRTRRRSNATLSGTPLAIVKPTEGSQSPSAFAPSRSPRVPTECLDGLVQPGANLIHGNSDNSSPSSSLSPEVSKPSATSSMPQTLPKESLLSLGMKDPLIILPPEPFHPPPNRRQHPKFIPIPSPQSLTSFATAGTVLAPPTPLGDRPKTSLASGTAVNAGDNMKILVRLGCEVVTAEDGGIALDMLLTGERPSRETPSGLATPSTPSEIPCPWDESIVMQHEHQFHVVFLDNQMPCLSGVEMTKKLRRYGRKDLIVGVTGNALVEDQREYLSAGADHVLIKPVREDDLKRMLALARTRTPPTIPASVILEDNAPPGP</sequence>
<dbReference type="InterPro" id="IPR004358">
    <property type="entry name" value="Sig_transdc_His_kin-like_C"/>
</dbReference>
<dbReference type="SUPFAM" id="SSF55874">
    <property type="entry name" value="ATPase domain of HSP90 chaperone/DNA topoisomerase II/histidine kinase"/>
    <property type="match status" value="1"/>
</dbReference>
<dbReference type="EC" id="2.7.13.3" evidence="2"/>
<dbReference type="Pfam" id="PF00072">
    <property type="entry name" value="Response_reg"/>
    <property type="match status" value="1"/>
</dbReference>
<organism evidence="11 12">
    <name type="scientific">Hydnum rufescens UP504</name>
    <dbReference type="NCBI Taxonomy" id="1448309"/>
    <lineage>
        <taxon>Eukaryota</taxon>
        <taxon>Fungi</taxon>
        <taxon>Dikarya</taxon>
        <taxon>Basidiomycota</taxon>
        <taxon>Agaricomycotina</taxon>
        <taxon>Agaricomycetes</taxon>
        <taxon>Cantharellales</taxon>
        <taxon>Hydnaceae</taxon>
        <taxon>Hydnum</taxon>
    </lineage>
</organism>
<feature type="region of interest" description="Disordered" evidence="7">
    <location>
        <begin position="555"/>
        <end position="579"/>
    </location>
</feature>
<dbReference type="Proteomes" id="UP000886523">
    <property type="component" value="Unassembled WGS sequence"/>
</dbReference>